<proteinExistence type="predicted"/>
<evidence type="ECO:0000313" key="3">
    <source>
        <dbReference type="Proteomes" id="UP001054837"/>
    </source>
</evidence>
<gene>
    <name evidence="2" type="ORF">CDAR_617581</name>
</gene>
<evidence type="ECO:0000313" key="2">
    <source>
        <dbReference type="EMBL" id="GIY72675.1"/>
    </source>
</evidence>
<keyword evidence="3" id="KW-1185">Reference proteome</keyword>
<dbReference type="EMBL" id="BPLQ01013511">
    <property type="protein sequence ID" value="GIY72675.1"/>
    <property type="molecule type" value="Genomic_DNA"/>
</dbReference>
<feature type="region of interest" description="Disordered" evidence="1">
    <location>
        <begin position="1"/>
        <end position="28"/>
    </location>
</feature>
<name>A0AAV4VTK2_9ARAC</name>
<accession>A0AAV4VTK2</accession>
<sequence>MNEETVIKKALEEKHRQNALKENRKMDEQEFEKRKMEMNFELEKLKLEVPDSAREVLKRAPTALTFHYLLICNLTSDIQSSRGFLGETGELFEGGGKGLIFHRCSLDELSPERKLSPCSDPVF</sequence>
<evidence type="ECO:0000256" key="1">
    <source>
        <dbReference type="SAM" id="MobiDB-lite"/>
    </source>
</evidence>
<protein>
    <submittedName>
        <fullName evidence="2">Uncharacterized protein</fullName>
    </submittedName>
</protein>
<organism evidence="2 3">
    <name type="scientific">Caerostris darwini</name>
    <dbReference type="NCBI Taxonomy" id="1538125"/>
    <lineage>
        <taxon>Eukaryota</taxon>
        <taxon>Metazoa</taxon>
        <taxon>Ecdysozoa</taxon>
        <taxon>Arthropoda</taxon>
        <taxon>Chelicerata</taxon>
        <taxon>Arachnida</taxon>
        <taxon>Araneae</taxon>
        <taxon>Araneomorphae</taxon>
        <taxon>Entelegynae</taxon>
        <taxon>Araneoidea</taxon>
        <taxon>Araneidae</taxon>
        <taxon>Caerostris</taxon>
    </lineage>
</organism>
<dbReference type="Proteomes" id="UP001054837">
    <property type="component" value="Unassembled WGS sequence"/>
</dbReference>
<dbReference type="AlphaFoldDB" id="A0AAV4VTK2"/>
<comment type="caution">
    <text evidence="2">The sequence shown here is derived from an EMBL/GenBank/DDBJ whole genome shotgun (WGS) entry which is preliminary data.</text>
</comment>
<reference evidence="2 3" key="1">
    <citation type="submission" date="2021-06" db="EMBL/GenBank/DDBJ databases">
        <title>Caerostris darwini draft genome.</title>
        <authorList>
            <person name="Kono N."/>
            <person name="Arakawa K."/>
        </authorList>
    </citation>
    <scope>NUCLEOTIDE SEQUENCE [LARGE SCALE GENOMIC DNA]</scope>
</reference>